<dbReference type="EMBL" id="JAEMNV010000005">
    <property type="protein sequence ID" value="MBJ8340673.1"/>
    <property type="molecule type" value="Genomic_DNA"/>
</dbReference>
<reference evidence="2" key="1">
    <citation type="submission" date="2020-12" db="EMBL/GenBank/DDBJ databases">
        <title>Antrihabitans popcorni sp. nov. and Antrihabitans auranticaus sp. nov., isolated from a larva cave.</title>
        <authorList>
            <person name="Lee S.D."/>
            <person name="Kim I.S."/>
        </authorList>
    </citation>
    <scope>NUCLEOTIDE SEQUENCE</scope>
    <source>
        <strain evidence="2">YC3-6</strain>
    </source>
</reference>
<feature type="transmembrane region" description="Helical" evidence="1">
    <location>
        <begin position="7"/>
        <end position="27"/>
    </location>
</feature>
<sequence length="63" mass="6404">MLVGATILFVVGVCAIAAMFVVAAVTSDAPPDALYGATLAAPLGLLLAVVYALQSGRRSRNKK</sequence>
<feature type="transmembrane region" description="Helical" evidence="1">
    <location>
        <begin position="33"/>
        <end position="53"/>
    </location>
</feature>
<protein>
    <submittedName>
        <fullName evidence="2">Uncharacterized protein</fullName>
    </submittedName>
</protein>
<gene>
    <name evidence="2" type="ORF">JGU71_17415</name>
</gene>
<evidence type="ECO:0000313" key="3">
    <source>
        <dbReference type="Proteomes" id="UP000655868"/>
    </source>
</evidence>
<evidence type="ECO:0000313" key="2">
    <source>
        <dbReference type="EMBL" id="MBJ8340673.1"/>
    </source>
</evidence>
<keyword evidence="1" id="KW-0812">Transmembrane</keyword>
<proteinExistence type="predicted"/>
<comment type="caution">
    <text evidence="2">The sequence shown here is derived from an EMBL/GenBank/DDBJ whole genome shotgun (WGS) entry which is preliminary data.</text>
</comment>
<dbReference type="AlphaFoldDB" id="A0A934NSU3"/>
<organism evidence="2 3">
    <name type="scientific">Antrihabitans stalagmiti</name>
    <dbReference type="NCBI Taxonomy" id="2799499"/>
    <lineage>
        <taxon>Bacteria</taxon>
        <taxon>Bacillati</taxon>
        <taxon>Actinomycetota</taxon>
        <taxon>Actinomycetes</taxon>
        <taxon>Mycobacteriales</taxon>
        <taxon>Nocardiaceae</taxon>
        <taxon>Antrihabitans</taxon>
    </lineage>
</organism>
<name>A0A934NSU3_9NOCA</name>
<evidence type="ECO:0000256" key="1">
    <source>
        <dbReference type="SAM" id="Phobius"/>
    </source>
</evidence>
<keyword evidence="1" id="KW-1133">Transmembrane helix</keyword>
<dbReference type="Proteomes" id="UP000655868">
    <property type="component" value="Unassembled WGS sequence"/>
</dbReference>
<keyword evidence="1" id="KW-0472">Membrane</keyword>
<accession>A0A934NSU3</accession>
<keyword evidence="3" id="KW-1185">Reference proteome</keyword>